<dbReference type="UniPathway" id="UPA00029">
    <property type="reaction ID" value="UER00560"/>
</dbReference>
<gene>
    <name evidence="14" type="ORF">Q766_10035</name>
</gene>
<keyword evidence="7 13" id="KW-0472">Membrane</keyword>
<organism evidence="14 15">
    <name type="scientific">Flavobacterium subsaxonicum WB 4.1-42 = DSM 21790</name>
    <dbReference type="NCBI Taxonomy" id="1121898"/>
    <lineage>
        <taxon>Bacteria</taxon>
        <taxon>Pseudomonadati</taxon>
        <taxon>Bacteroidota</taxon>
        <taxon>Flavobacteriia</taxon>
        <taxon>Flavobacteriales</taxon>
        <taxon>Flavobacteriaceae</taxon>
        <taxon>Flavobacterium</taxon>
    </lineage>
</organism>
<dbReference type="GO" id="GO:0016746">
    <property type="term" value="F:acyltransferase activity"/>
    <property type="evidence" value="ECO:0007669"/>
    <property type="project" value="UniProtKB-KW"/>
</dbReference>
<evidence type="ECO:0000313" key="14">
    <source>
        <dbReference type="EMBL" id="KGO92956.1"/>
    </source>
</evidence>
<evidence type="ECO:0000256" key="8">
    <source>
        <dbReference type="ARBA" id="ARBA00023315"/>
    </source>
</evidence>
<dbReference type="EMBL" id="JRLY01000007">
    <property type="protein sequence ID" value="KGO92956.1"/>
    <property type="molecule type" value="Genomic_DNA"/>
</dbReference>
<comment type="similarity">
    <text evidence="10">Belongs to the acyltransferase CrtO family.</text>
</comment>
<evidence type="ECO:0000256" key="4">
    <source>
        <dbReference type="ARBA" id="ARBA00022692"/>
    </source>
</evidence>
<dbReference type="Pfam" id="PF18927">
    <property type="entry name" value="CrtO"/>
    <property type="match status" value="1"/>
</dbReference>
<evidence type="ECO:0000256" key="6">
    <source>
        <dbReference type="ARBA" id="ARBA00022989"/>
    </source>
</evidence>
<evidence type="ECO:0000313" key="15">
    <source>
        <dbReference type="Proteomes" id="UP000030111"/>
    </source>
</evidence>
<dbReference type="InterPro" id="IPR044021">
    <property type="entry name" value="CrtO"/>
</dbReference>
<dbReference type="RefSeq" id="WP_026993012.1">
    <property type="nucleotide sequence ID" value="NZ_JRLY01000007.1"/>
</dbReference>
<feature type="transmembrane region" description="Helical" evidence="13">
    <location>
        <begin position="6"/>
        <end position="27"/>
    </location>
</feature>
<dbReference type="GO" id="GO:0005886">
    <property type="term" value="C:plasma membrane"/>
    <property type="evidence" value="ECO:0007669"/>
    <property type="project" value="UniProtKB-SubCell"/>
</dbReference>
<dbReference type="OrthoDB" id="883215at2"/>
<comment type="subcellular location">
    <subcellularLocation>
        <location evidence="1">Cell membrane</location>
        <topology evidence="1">Single-pass membrane protein</topology>
    </subcellularLocation>
</comment>
<dbReference type="Proteomes" id="UP000030111">
    <property type="component" value="Unassembled WGS sequence"/>
</dbReference>
<feature type="transmembrane region" description="Helical" evidence="13">
    <location>
        <begin position="95"/>
        <end position="114"/>
    </location>
</feature>
<dbReference type="STRING" id="1121898.GCA_000422725_02682"/>
<feature type="transmembrane region" description="Helical" evidence="13">
    <location>
        <begin position="120"/>
        <end position="137"/>
    </location>
</feature>
<name>A0A0A2MMZ4_9FLAO</name>
<evidence type="ECO:0000256" key="2">
    <source>
        <dbReference type="ARBA" id="ARBA00022475"/>
    </source>
</evidence>
<evidence type="ECO:0000256" key="1">
    <source>
        <dbReference type="ARBA" id="ARBA00004162"/>
    </source>
</evidence>
<keyword evidence="2" id="KW-1003">Cell membrane</keyword>
<accession>A0A0A2MMZ4</accession>
<sequence>MTLASVFGSITIAFGFAVVGLLINYILMNLPFYHRLSHLNFVKSDKANKYLGVLYFRQMLITSFWRHFNPKIKITGRATRDELLNLRKEMTYAEISHLVAFICVLAVAAFAYRYKPHNMAVVPLLISNVLFHFYPALVQQYNKRRLDVLLTRIKK</sequence>
<proteinExistence type="inferred from homology"/>
<evidence type="ECO:0000256" key="5">
    <source>
        <dbReference type="ARBA" id="ARBA00022729"/>
    </source>
</evidence>
<keyword evidence="8" id="KW-0012">Acyltransferase</keyword>
<evidence type="ECO:0000256" key="13">
    <source>
        <dbReference type="SAM" id="Phobius"/>
    </source>
</evidence>
<evidence type="ECO:0000256" key="10">
    <source>
        <dbReference type="ARBA" id="ARBA00023603"/>
    </source>
</evidence>
<comment type="pathway">
    <text evidence="9">Carotenoid biosynthesis; staphyloxanthin biosynthesis; staphyloxanthin from farnesyl diphosphate: step 5/5.</text>
</comment>
<keyword evidence="6 13" id="KW-1133">Transmembrane helix</keyword>
<comment type="caution">
    <text evidence="14">The sequence shown here is derived from an EMBL/GenBank/DDBJ whole genome shotgun (WGS) entry which is preliminary data.</text>
</comment>
<evidence type="ECO:0000256" key="3">
    <source>
        <dbReference type="ARBA" id="ARBA00022679"/>
    </source>
</evidence>
<evidence type="ECO:0000256" key="7">
    <source>
        <dbReference type="ARBA" id="ARBA00023136"/>
    </source>
</evidence>
<comment type="function">
    <text evidence="12">Catalyzes the acylation of glycosyl-4,4'-diaponeurosporenoate, i.e. the esterification of glucose at the C6'' position with the carboxyl group of the C(15) fatty acid 12-methyltetradecanoic acid, to yield staphyloxanthin. This is the last step in the biosynthesis of this orange pigment, present in most staphylococci strains.</text>
</comment>
<keyword evidence="5" id="KW-0732">Signal</keyword>
<evidence type="ECO:0000256" key="9">
    <source>
        <dbReference type="ARBA" id="ARBA00023588"/>
    </source>
</evidence>
<keyword evidence="4 13" id="KW-0812">Transmembrane</keyword>
<dbReference type="AlphaFoldDB" id="A0A0A2MMZ4"/>
<keyword evidence="3" id="KW-0808">Transferase</keyword>
<protein>
    <recommendedName>
        <fullName evidence="11">Glycosyl-4,4'-diaponeurosporenoate acyltransferase</fullName>
    </recommendedName>
</protein>
<keyword evidence="15" id="KW-1185">Reference proteome</keyword>
<evidence type="ECO:0000256" key="12">
    <source>
        <dbReference type="ARBA" id="ARBA00025324"/>
    </source>
</evidence>
<evidence type="ECO:0000256" key="11">
    <source>
        <dbReference type="ARBA" id="ARBA00023667"/>
    </source>
</evidence>
<dbReference type="eggNOG" id="ENOG5032NXM">
    <property type="taxonomic scope" value="Bacteria"/>
</dbReference>
<reference evidence="14 15" key="1">
    <citation type="submission" date="2013-09" db="EMBL/GenBank/DDBJ databases">
        <authorList>
            <person name="Zeng Z."/>
            <person name="Chen C."/>
        </authorList>
    </citation>
    <scope>NUCLEOTIDE SEQUENCE [LARGE SCALE GENOMIC DNA]</scope>
    <source>
        <strain evidence="14 15">WB 4.1-42</strain>
    </source>
</reference>